<dbReference type="GO" id="GO:0016491">
    <property type="term" value="F:oxidoreductase activity"/>
    <property type="evidence" value="ECO:0007669"/>
    <property type="project" value="InterPro"/>
</dbReference>
<evidence type="ECO:0000313" key="4">
    <source>
        <dbReference type="EMBL" id="AJD48612.1"/>
    </source>
</evidence>
<dbReference type="GO" id="GO:0005829">
    <property type="term" value="C:cytosol"/>
    <property type="evidence" value="ECO:0007669"/>
    <property type="project" value="TreeGrafter"/>
</dbReference>
<evidence type="ECO:0000259" key="3">
    <source>
        <dbReference type="Pfam" id="PF03358"/>
    </source>
</evidence>
<proteinExistence type="predicted"/>
<keyword evidence="5" id="KW-1185">Reference proteome</keyword>
<dbReference type="InterPro" id="IPR029039">
    <property type="entry name" value="Flavoprotein-like_sf"/>
</dbReference>
<dbReference type="PANTHER" id="PTHR30543:SF21">
    <property type="entry name" value="NAD(P)H-DEPENDENT FMN REDUCTASE LOT6"/>
    <property type="match status" value="1"/>
</dbReference>
<organism evidence="4 5">
    <name type="scientific">Isoalcanivorax pacificus W11-5</name>
    <dbReference type="NCBI Taxonomy" id="391936"/>
    <lineage>
        <taxon>Bacteria</taxon>
        <taxon>Pseudomonadati</taxon>
        <taxon>Pseudomonadota</taxon>
        <taxon>Gammaproteobacteria</taxon>
        <taxon>Oceanospirillales</taxon>
        <taxon>Alcanivoracaceae</taxon>
        <taxon>Isoalcanivorax</taxon>
    </lineage>
</organism>
<dbReference type="KEGG" id="apac:S7S_11000"/>
<dbReference type="HOGENOM" id="CLU_055322_4_1_6"/>
<sequence>MADTLHVPHPPRILAFAASTRSASFNRRLARVATECVRQAGGDITLIELKDYPMPLYEGDLEAAEGIPEQGKRLKALLAEHQGLLVVSPEYNGFITPLLKNTLDWLSRPDGDQDGLALFRDKLALVLSASPGALGGLRSLTLARQLLTNLGVMLMPDSLAVGRAHEAFGDDDTLKDARQQAKLQGMAAKFVTTLQTLNPR</sequence>
<dbReference type="GO" id="GO:0010181">
    <property type="term" value="F:FMN binding"/>
    <property type="evidence" value="ECO:0007669"/>
    <property type="project" value="TreeGrafter"/>
</dbReference>
<dbReference type="Proteomes" id="UP000006764">
    <property type="component" value="Chromosome"/>
</dbReference>
<protein>
    <recommendedName>
        <fullName evidence="3">NADPH-dependent FMN reductase-like domain-containing protein</fullName>
    </recommendedName>
</protein>
<dbReference type="InterPro" id="IPR005025">
    <property type="entry name" value="FMN_Rdtase-like_dom"/>
</dbReference>
<name>A0A0B4XQV3_9GAMM</name>
<reference evidence="4 5" key="1">
    <citation type="journal article" date="2012" name="J. Bacteriol.">
        <title>Genome sequence of an alkane-degrading bacterium, Alcanivorax pacificus type strain W11-5, isolated from deep sea sediment.</title>
        <authorList>
            <person name="Lai Q."/>
            <person name="Shao Z."/>
        </authorList>
    </citation>
    <scope>NUCLEOTIDE SEQUENCE [LARGE SCALE GENOMIC DNA]</scope>
    <source>
        <strain evidence="4 5">W11-5</strain>
    </source>
</reference>
<dbReference type="OrthoDB" id="9812295at2"/>
<keyword evidence="2" id="KW-0285">Flavoprotein</keyword>
<dbReference type="PANTHER" id="PTHR30543">
    <property type="entry name" value="CHROMATE REDUCTASE"/>
    <property type="match status" value="1"/>
</dbReference>
<dbReference type="RefSeq" id="WP_008737210.1">
    <property type="nucleotide sequence ID" value="NZ_CP004387.1"/>
</dbReference>
<dbReference type="Pfam" id="PF03358">
    <property type="entry name" value="FMN_red"/>
    <property type="match status" value="1"/>
</dbReference>
<evidence type="ECO:0000256" key="1">
    <source>
        <dbReference type="ARBA" id="ARBA00001917"/>
    </source>
</evidence>
<dbReference type="EMBL" id="CP004387">
    <property type="protein sequence ID" value="AJD48612.1"/>
    <property type="molecule type" value="Genomic_DNA"/>
</dbReference>
<gene>
    <name evidence="4" type="ORF">S7S_11000</name>
</gene>
<evidence type="ECO:0000313" key="5">
    <source>
        <dbReference type="Proteomes" id="UP000006764"/>
    </source>
</evidence>
<keyword evidence="2" id="KW-0288">FMN</keyword>
<dbReference type="Gene3D" id="3.40.50.360">
    <property type="match status" value="1"/>
</dbReference>
<dbReference type="STRING" id="391936.S7S_11000"/>
<accession>A0A0B4XQV3</accession>
<dbReference type="InterPro" id="IPR050712">
    <property type="entry name" value="NAD(P)H-dep_reductase"/>
</dbReference>
<dbReference type="AlphaFoldDB" id="A0A0B4XQV3"/>
<feature type="domain" description="NADPH-dependent FMN reductase-like" evidence="3">
    <location>
        <begin position="11"/>
        <end position="165"/>
    </location>
</feature>
<comment type="cofactor">
    <cofactor evidence="1">
        <name>FMN</name>
        <dbReference type="ChEBI" id="CHEBI:58210"/>
    </cofactor>
</comment>
<dbReference type="SUPFAM" id="SSF52218">
    <property type="entry name" value="Flavoproteins"/>
    <property type="match status" value="1"/>
</dbReference>
<evidence type="ECO:0000256" key="2">
    <source>
        <dbReference type="ARBA" id="ARBA00022643"/>
    </source>
</evidence>